<dbReference type="PROSITE" id="PS00061">
    <property type="entry name" value="ADH_SHORT"/>
    <property type="match status" value="1"/>
</dbReference>
<evidence type="ECO:0000313" key="6">
    <source>
        <dbReference type="Proteomes" id="UP000093000"/>
    </source>
</evidence>
<dbReference type="Gene3D" id="3.40.50.720">
    <property type="entry name" value="NAD(P)-binding Rossmann-like Domain"/>
    <property type="match status" value="1"/>
</dbReference>
<gene>
    <name evidence="5" type="primary">fabG_0</name>
    <name evidence="5" type="ORF">A0J61_08222</name>
</gene>
<dbReference type="SUPFAM" id="SSF51735">
    <property type="entry name" value="NAD(P)-binding Rossmann-fold domains"/>
    <property type="match status" value="1"/>
</dbReference>
<evidence type="ECO:0000256" key="3">
    <source>
        <dbReference type="ARBA" id="ARBA00023002"/>
    </source>
</evidence>
<keyword evidence="6" id="KW-1185">Reference proteome</keyword>
<dbReference type="OrthoDB" id="5840532at2759"/>
<sequence>MLNFIKKKKNRANVIFSGTNKQKGQDVLDSLNKLHKGRCDRNAIFYSMNVTDWKAQEDIYSVAEKTFGKTVDIVIMVAGILDSSSLVKDVENDGHYMTIDVNLTATVKANRLAIQYFLKNKKSGCVINTSSVYGLTAGPTAPMYAATKHAIIGLTKSYGNLLRSTDIRVNAIAPHFTPMIPGESYKVARAFGMVPIEDCIKAYLQAIQDESLNGDILSVSHLGTMVEPRFATTLLEQLDDFSHKRREDVLNNLLEEFK</sequence>
<dbReference type="InParanoid" id="A0A1C7N4Z1"/>
<evidence type="ECO:0000256" key="2">
    <source>
        <dbReference type="ARBA" id="ARBA00022857"/>
    </source>
</evidence>
<dbReference type="InterPro" id="IPR020904">
    <property type="entry name" value="Sc_DH/Rdtase_CS"/>
</dbReference>
<evidence type="ECO:0000256" key="1">
    <source>
        <dbReference type="ARBA" id="ARBA00006484"/>
    </source>
</evidence>
<dbReference type="STRING" id="101091.A0A1C7N4Z1"/>
<dbReference type="Proteomes" id="UP000093000">
    <property type="component" value="Unassembled WGS sequence"/>
</dbReference>
<keyword evidence="2" id="KW-0521">NADP</keyword>
<organism evidence="5 6">
    <name type="scientific">Choanephora cucurbitarum</name>
    <dbReference type="NCBI Taxonomy" id="101091"/>
    <lineage>
        <taxon>Eukaryota</taxon>
        <taxon>Fungi</taxon>
        <taxon>Fungi incertae sedis</taxon>
        <taxon>Mucoromycota</taxon>
        <taxon>Mucoromycotina</taxon>
        <taxon>Mucoromycetes</taxon>
        <taxon>Mucorales</taxon>
        <taxon>Mucorineae</taxon>
        <taxon>Choanephoraceae</taxon>
        <taxon>Choanephoroideae</taxon>
        <taxon>Choanephora</taxon>
    </lineage>
</organism>
<evidence type="ECO:0000313" key="5">
    <source>
        <dbReference type="EMBL" id="OBZ83726.1"/>
    </source>
</evidence>
<name>A0A1C7N4Z1_9FUNG</name>
<dbReference type="Pfam" id="PF00106">
    <property type="entry name" value="adh_short"/>
    <property type="match status" value="1"/>
</dbReference>
<dbReference type="PANTHER" id="PTHR44229:SF4">
    <property type="entry name" value="15-HYDROXYPROSTAGLANDIN DEHYDROGENASE [NAD(+)]"/>
    <property type="match status" value="1"/>
</dbReference>
<keyword evidence="3" id="KW-0560">Oxidoreductase</keyword>
<proteinExistence type="inferred from homology"/>
<dbReference type="AlphaFoldDB" id="A0A1C7N4Z1"/>
<dbReference type="PRINTS" id="PR00080">
    <property type="entry name" value="SDRFAMILY"/>
</dbReference>
<accession>A0A1C7N4Z1</accession>
<protein>
    <submittedName>
        <fullName evidence="5">3-oxoacyl-[acyl-carrier-protein] reductase FabG</fullName>
    </submittedName>
</protein>
<comment type="similarity">
    <text evidence="1 4">Belongs to the short-chain dehydrogenases/reductases (SDR) family.</text>
</comment>
<comment type="caution">
    <text evidence="5">The sequence shown here is derived from an EMBL/GenBank/DDBJ whole genome shotgun (WGS) entry which is preliminary data.</text>
</comment>
<dbReference type="PRINTS" id="PR00081">
    <property type="entry name" value="GDHRDH"/>
</dbReference>
<dbReference type="GO" id="GO:0016616">
    <property type="term" value="F:oxidoreductase activity, acting on the CH-OH group of donors, NAD or NADP as acceptor"/>
    <property type="evidence" value="ECO:0007669"/>
    <property type="project" value="TreeGrafter"/>
</dbReference>
<dbReference type="GO" id="GO:0005737">
    <property type="term" value="C:cytoplasm"/>
    <property type="evidence" value="ECO:0007669"/>
    <property type="project" value="TreeGrafter"/>
</dbReference>
<dbReference type="InterPro" id="IPR002347">
    <property type="entry name" value="SDR_fam"/>
</dbReference>
<dbReference type="EMBL" id="LUGH01000613">
    <property type="protein sequence ID" value="OBZ83726.1"/>
    <property type="molecule type" value="Genomic_DNA"/>
</dbReference>
<dbReference type="InterPro" id="IPR036291">
    <property type="entry name" value="NAD(P)-bd_dom_sf"/>
</dbReference>
<reference evidence="5 6" key="1">
    <citation type="submission" date="2016-03" db="EMBL/GenBank/DDBJ databases">
        <title>Choanephora cucurbitarum.</title>
        <authorList>
            <person name="Min B."/>
            <person name="Park H."/>
            <person name="Park J.-H."/>
            <person name="Shin H.-D."/>
            <person name="Choi I.-G."/>
        </authorList>
    </citation>
    <scope>NUCLEOTIDE SEQUENCE [LARGE SCALE GENOMIC DNA]</scope>
    <source>
        <strain evidence="5 6">KUS-F28377</strain>
    </source>
</reference>
<evidence type="ECO:0000256" key="4">
    <source>
        <dbReference type="RuleBase" id="RU000363"/>
    </source>
</evidence>
<dbReference type="PANTHER" id="PTHR44229">
    <property type="entry name" value="15-HYDROXYPROSTAGLANDIN DEHYDROGENASE [NAD(+)]"/>
    <property type="match status" value="1"/>
</dbReference>